<evidence type="ECO:0000256" key="1">
    <source>
        <dbReference type="SAM" id="MobiDB-lite"/>
    </source>
</evidence>
<sequence length="378" mass="43749">MSLEQSRKEHRRELAQRDEELEEIRASTHKKVKALECQLEAEHSERTSILKERHDLDRRLSEAEETLRTSQAYYQEQIHRFRKDLKKTKALLRDAQITIQQSQAETPNKALLRQLRNQIEDAECARNAAIKAKQHAEAEISEAVTAMEDALKIKQDVEEKLIIVMKEKSNLQVQLDENEEELTEVLKKYRASVGQVSVGQLTIQEQNVRIAELENERSSLKERVAELQSRLENLETLADPTSSYHVKRYQLKTKELESKLELEQTTRTRIEVQVARLKETAEKLQNELELSRSRDQAAQESLRKTERALRETREQNLLLAQHDSEASAKKKELEKRLESSEAETAAVRADLRLAMQRVEDLQCAIQGDLDGNITASER</sequence>
<protein>
    <submittedName>
        <fullName evidence="2">Uncharacterized protein</fullName>
    </submittedName>
</protein>
<feature type="region of interest" description="Disordered" evidence="1">
    <location>
        <begin position="317"/>
        <end position="342"/>
    </location>
</feature>
<proteinExistence type="predicted"/>
<evidence type="ECO:0000313" key="2">
    <source>
        <dbReference type="EMBL" id="KAL1130015.1"/>
    </source>
</evidence>
<reference evidence="2 3" key="1">
    <citation type="submission" date="2024-07" db="EMBL/GenBank/DDBJ databases">
        <title>Chromosome-level genome assembly of the water stick insect Ranatra chinensis (Heteroptera: Nepidae).</title>
        <authorList>
            <person name="Liu X."/>
        </authorList>
    </citation>
    <scope>NUCLEOTIDE SEQUENCE [LARGE SCALE GENOMIC DNA]</scope>
    <source>
        <strain evidence="2">Cailab_2021Rc</strain>
        <tissue evidence="2">Muscle</tissue>
    </source>
</reference>
<dbReference type="PANTHER" id="PTHR45615:SF36">
    <property type="entry name" value="MYOSIN HEAVY CHAIN-LIKE, ISOFORM B-RELATED"/>
    <property type="match status" value="1"/>
</dbReference>
<keyword evidence="3" id="KW-1185">Reference proteome</keyword>
<name>A0ABD0YFI9_9HEMI</name>
<feature type="compositionally biased region" description="Basic and acidic residues" evidence="1">
    <location>
        <begin position="322"/>
        <end position="339"/>
    </location>
</feature>
<dbReference type="AlphaFoldDB" id="A0ABD0YFI9"/>
<feature type="region of interest" description="Disordered" evidence="1">
    <location>
        <begin position="1"/>
        <end position="22"/>
    </location>
</feature>
<dbReference type="PANTHER" id="PTHR45615">
    <property type="entry name" value="MYOSIN HEAVY CHAIN, NON-MUSCLE"/>
    <property type="match status" value="1"/>
</dbReference>
<dbReference type="EMBL" id="JBFDAA010000008">
    <property type="protein sequence ID" value="KAL1130015.1"/>
    <property type="molecule type" value="Genomic_DNA"/>
</dbReference>
<organism evidence="2 3">
    <name type="scientific">Ranatra chinensis</name>
    <dbReference type="NCBI Taxonomy" id="642074"/>
    <lineage>
        <taxon>Eukaryota</taxon>
        <taxon>Metazoa</taxon>
        <taxon>Ecdysozoa</taxon>
        <taxon>Arthropoda</taxon>
        <taxon>Hexapoda</taxon>
        <taxon>Insecta</taxon>
        <taxon>Pterygota</taxon>
        <taxon>Neoptera</taxon>
        <taxon>Paraneoptera</taxon>
        <taxon>Hemiptera</taxon>
        <taxon>Heteroptera</taxon>
        <taxon>Panheteroptera</taxon>
        <taxon>Nepomorpha</taxon>
        <taxon>Nepidae</taxon>
        <taxon>Ranatrinae</taxon>
        <taxon>Ranatra</taxon>
    </lineage>
</organism>
<gene>
    <name evidence="2" type="ORF">AAG570_012958</name>
</gene>
<evidence type="ECO:0000313" key="3">
    <source>
        <dbReference type="Proteomes" id="UP001558652"/>
    </source>
</evidence>
<comment type="caution">
    <text evidence="2">The sequence shown here is derived from an EMBL/GenBank/DDBJ whole genome shotgun (WGS) entry which is preliminary data.</text>
</comment>
<accession>A0ABD0YFI9</accession>
<dbReference type="Proteomes" id="UP001558652">
    <property type="component" value="Unassembled WGS sequence"/>
</dbReference>